<comment type="caution">
    <text evidence="2">The sequence shown here is derived from an EMBL/GenBank/DDBJ whole genome shotgun (WGS) entry which is preliminary data.</text>
</comment>
<name>A0ABQ5C914_9ASTR</name>
<organism evidence="2 3">
    <name type="scientific">Tanacetum coccineum</name>
    <dbReference type="NCBI Taxonomy" id="301880"/>
    <lineage>
        <taxon>Eukaryota</taxon>
        <taxon>Viridiplantae</taxon>
        <taxon>Streptophyta</taxon>
        <taxon>Embryophyta</taxon>
        <taxon>Tracheophyta</taxon>
        <taxon>Spermatophyta</taxon>
        <taxon>Magnoliopsida</taxon>
        <taxon>eudicotyledons</taxon>
        <taxon>Gunneridae</taxon>
        <taxon>Pentapetalae</taxon>
        <taxon>asterids</taxon>
        <taxon>campanulids</taxon>
        <taxon>Asterales</taxon>
        <taxon>Asteraceae</taxon>
        <taxon>Asteroideae</taxon>
        <taxon>Anthemideae</taxon>
        <taxon>Anthemidinae</taxon>
        <taxon>Tanacetum</taxon>
    </lineage>
</organism>
<feature type="domain" description="Reverse transcriptase" evidence="1">
    <location>
        <begin position="629"/>
        <end position="812"/>
    </location>
</feature>
<keyword evidence="2" id="KW-0548">Nucleotidyltransferase</keyword>
<evidence type="ECO:0000313" key="3">
    <source>
        <dbReference type="Proteomes" id="UP001151760"/>
    </source>
</evidence>
<evidence type="ECO:0000313" key="2">
    <source>
        <dbReference type="EMBL" id="GJT23531.1"/>
    </source>
</evidence>
<dbReference type="InterPro" id="IPR036691">
    <property type="entry name" value="Endo/exonu/phosph_ase_sf"/>
</dbReference>
<dbReference type="EMBL" id="BQNB010014063">
    <property type="protein sequence ID" value="GJT23531.1"/>
    <property type="molecule type" value="Genomic_DNA"/>
</dbReference>
<dbReference type="GO" id="GO:0003964">
    <property type="term" value="F:RNA-directed DNA polymerase activity"/>
    <property type="evidence" value="ECO:0007669"/>
    <property type="project" value="UniProtKB-KW"/>
</dbReference>
<sequence>MGAREKRNKPPTQAQQRKLYCNYLKNTEGYTLKQLKGFKFEVIKDMFDTTFKRVNTFVDYKTELVEGSEKRTEDNDDQEEAEMKKPIKVVPDEEEVAMNAIPLALKPLSIVDWKIIQEGKISQFQIIRADGSSKRLFGITAALIKVSDAQEERIFEEQFHASSFFHSSTSYGNKSEEDYCFKKEFVGPMVVEQADDGEDSGQESFTMENKKSLLHNPKEASKVPKVSKLEEVDLFLIRSLWSQSNVDWAYSSSIGASRGIITMWDTRVFELESKISNRNVLGVIGTWRSQSARIGLLNIYAPQYSTLKEQFWSSLEHLILDMQVVWIIFGDFNVVRSMYKRIGSNFDVIKANTFNDFLSRTGLSDLPLGGRHFTRFDKDVKKASKLDRFLVTSGFFNMWNDASVSVLCRSVSDHCPIRLKLGLPNFGPKPFRIFDKWIGVAGFHDVVKESWASNHLNKPSSIHDIILKDKLKKLRLDIKEWTSIHINEQNKARDNLKNKLLEWDLKAEEGNISDFDVAKRKEWLMDPDQLDQINRDDLKHKSLLKWAIEGDENTRFFHSILRINYCNSNIKGIMVNGIWQEEPEDIKEASFNHFSSMFKETRTNRPCFSSSHFQKLSDHDACFMESHMSTEKIKEVVWGCNPSFIVLIPKRKDPLAFRDYRPISLIGCVYKVISKILANRLARVIDTVISPNQAAFIAGRQILDGIVVSNEIIRMASIKDSKLLYKVDFEKDFDSINWSFLLDIMRQMGFSLKLRSWISSCLLSDSIFILVNGSLSKEFKLERGLRQGDPLSPLLFLIVAEALQISILEDCD</sequence>
<keyword evidence="2" id="KW-0808">Transferase</keyword>
<evidence type="ECO:0000259" key="1">
    <source>
        <dbReference type="PROSITE" id="PS50878"/>
    </source>
</evidence>
<dbReference type="PANTHER" id="PTHR31635:SF196">
    <property type="entry name" value="REVERSE TRANSCRIPTASE DOMAIN-CONTAINING PROTEIN-RELATED"/>
    <property type="match status" value="1"/>
</dbReference>
<keyword evidence="2" id="KW-0695">RNA-directed DNA polymerase</keyword>
<dbReference type="InterPro" id="IPR000477">
    <property type="entry name" value="RT_dom"/>
</dbReference>
<dbReference type="Pfam" id="PF00078">
    <property type="entry name" value="RVT_1"/>
    <property type="match status" value="1"/>
</dbReference>
<reference evidence="2" key="2">
    <citation type="submission" date="2022-01" db="EMBL/GenBank/DDBJ databases">
        <authorList>
            <person name="Yamashiro T."/>
            <person name="Shiraishi A."/>
            <person name="Satake H."/>
            <person name="Nakayama K."/>
        </authorList>
    </citation>
    <scope>NUCLEOTIDE SEQUENCE</scope>
</reference>
<gene>
    <name evidence="2" type="ORF">Tco_0893468</name>
</gene>
<dbReference type="Proteomes" id="UP001151760">
    <property type="component" value="Unassembled WGS sequence"/>
</dbReference>
<dbReference type="Gene3D" id="3.60.10.10">
    <property type="entry name" value="Endonuclease/exonuclease/phosphatase"/>
    <property type="match status" value="1"/>
</dbReference>
<reference evidence="2" key="1">
    <citation type="journal article" date="2022" name="Int. J. Mol. Sci.">
        <title>Draft Genome of Tanacetum Coccineum: Genomic Comparison of Closely Related Tanacetum-Family Plants.</title>
        <authorList>
            <person name="Yamashiro T."/>
            <person name="Shiraishi A."/>
            <person name="Nakayama K."/>
            <person name="Satake H."/>
        </authorList>
    </citation>
    <scope>NUCLEOTIDE SEQUENCE</scope>
</reference>
<dbReference type="SUPFAM" id="SSF56672">
    <property type="entry name" value="DNA/RNA polymerases"/>
    <property type="match status" value="1"/>
</dbReference>
<dbReference type="PANTHER" id="PTHR31635">
    <property type="entry name" value="REVERSE TRANSCRIPTASE DOMAIN-CONTAINING PROTEIN-RELATED"/>
    <property type="match status" value="1"/>
</dbReference>
<keyword evidence="3" id="KW-1185">Reference proteome</keyword>
<protein>
    <submittedName>
        <fullName evidence="2">RNA-directed DNA polymerase</fullName>
    </submittedName>
</protein>
<dbReference type="SUPFAM" id="SSF56219">
    <property type="entry name" value="DNase I-like"/>
    <property type="match status" value="1"/>
</dbReference>
<dbReference type="InterPro" id="IPR043502">
    <property type="entry name" value="DNA/RNA_pol_sf"/>
</dbReference>
<dbReference type="CDD" id="cd01650">
    <property type="entry name" value="RT_nLTR_like"/>
    <property type="match status" value="1"/>
</dbReference>
<proteinExistence type="predicted"/>
<dbReference type="PROSITE" id="PS50878">
    <property type="entry name" value="RT_POL"/>
    <property type="match status" value="1"/>
</dbReference>
<accession>A0ABQ5C914</accession>